<gene>
    <name evidence="2" type="ORF">DD235_07620</name>
</gene>
<keyword evidence="1" id="KW-0472">Membrane</keyword>
<dbReference type="Proteomes" id="UP000245212">
    <property type="component" value="Unassembled WGS sequence"/>
</dbReference>
<keyword evidence="1" id="KW-1133">Transmembrane helix</keyword>
<evidence type="ECO:0000313" key="2">
    <source>
        <dbReference type="EMBL" id="PWF24153.1"/>
    </source>
</evidence>
<proteinExistence type="predicted"/>
<organism evidence="2 3">
    <name type="scientific">Corticimicrobacter populi</name>
    <dbReference type="NCBI Taxonomy" id="2175229"/>
    <lineage>
        <taxon>Bacteria</taxon>
        <taxon>Pseudomonadati</taxon>
        <taxon>Pseudomonadota</taxon>
        <taxon>Betaproteobacteria</taxon>
        <taxon>Burkholderiales</taxon>
        <taxon>Alcaligenaceae</taxon>
        <taxon>Corticimicrobacter</taxon>
    </lineage>
</organism>
<name>A0A2V1K467_9BURK</name>
<dbReference type="AlphaFoldDB" id="A0A2V1K467"/>
<keyword evidence="3" id="KW-1185">Reference proteome</keyword>
<feature type="transmembrane region" description="Helical" evidence="1">
    <location>
        <begin position="6"/>
        <end position="25"/>
    </location>
</feature>
<dbReference type="InterPro" id="IPR008621">
    <property type="entry name" value="Cbb3-typ_cyt_oxidase_comp"/>
</dbReference>
<evidence type="ECO:0000256" key="1">
    <source>
        <dbReference type="SAM" id="Phobius"/>
    </source>
</evidence>
<reference evidence="3" key="1">
    <citation type="submission" date="2018-05" db="EMBL/GenBank/DDBJ databases">
        <authorList>
            <person name="Li Y."/>
        </authorList>
    </citation>
    <scope>NUCLEOTIDE SEQUENCE [LARGE SCALE GENOMIC DNA]</scope>
    <source>
        <strain evidence="3">3d-2-2</strain>
    </source>
</reference>
<accession>A0A2V1K467</accession>
<evidence type="ECO:0000313" key="3">
    <source>
        <dbReference type="Proteomes" id="UP000245212"/>
    </source>
</evidence>
<dbReference type="EMBL" id="QETA01000002">
    <property type="protein sequence ID" value="PWF24153.1"/>
    <property type="molecule type" value="Genomic_DNA"/>
</dbReference>
<protein>
    <submittedName>
        <fullName evidence="2">CcoQ/FixQ family Cbb3-type cytochrome c oxidase assembly chaperone</fullName>
    </submittedName>
</protein>
<dbReference type="Pfam" id="PF05545">
    <property type="entry name" value="FixQ"/>
    <property type="match status" value="1"/>
</dbReference>
<comment type="caution">
    <text evidence="2">The sequence shown here is derived from an EMBL/GenBank/DDBJ whole genome shotgun (WGS) entry which is preliminary data.</text>
</comment>
<dbReference type="CDD" id="cd01324">
    <property type="entry name" value="cbb3_Oxidase_CcoQ"/>
    <property type="match status" value="1"/>
</dbReference>
<sequence length="59" mass="6695">MNGTLNGIMTLVGLVFFIGIVWWAFSKGRKKANEEAAMLPFDLPEEDTVEQKERKNGHE</sequence>
<dbReference type="RefSeq" id="WP_109061431.1">
    <property type="nucleotide sequence ID" value="NZ_QETA01000002.1"/>
</dbReference>
<keyword evidence="1" id="KW-0812">Transmembrane</keyword>